<gene>
    <name evidence="2" type="ORF">PAM7971_03848</name>
</gene>
<protein>
    <recommendedName>
        <fullName evidence="1">HTH cro/C1-type domain-containing protein</fullName>
    </recommendedName>
</protein>
<dbReference type="OrthoDB" id="528805at2"/>
<dbReference type="SUPFAM" id="SSF47413">
    <property type="entry name" value="lambda repressor-like DNA-binding domains"/>
    <property type="match status" value="1"/>
</dbReference>
<evidence type="ECO:0000259" key="1">
    <source>
        <dbReference type="PROSITE" id="PS50943"/>
    </source>
</evidence>
<dbReference type="Proteomes" id="UP000193307">
    <property type="component" value="Unassembled WGS sequence"/>
</dbReference>
<dbReference type="Gene3D" id="1.10.260.40">
    <property type="entry name" value="lambda repressor-like DNA-binding domains"/>
    <property type="match status" value="1"/>
</dbReference>
<dbReference type="RefSeq" id="WP_085850889.1">
    <property type="nucleotide sequence ID" value="NZ_FNZV01000036.1"/>
</dbReference>
<organism evidence="2 3">
    <name type="scientific">Pacificibacter marinus</name>
    <dbReference type="NCBI Taxonomy" id="658057"/>
    <lineage>
        <taxon>Bacteria</taxon>
        <taxon>Pseudomonadati</taxon>
        <taxon>Pseudomonadota</taxon>
        <taxon>Alphaproteobacteria</taxon>
        <taxon>Rhodobacterales</taxon>
        <taxon>Roseobacteraceae</taxon>
        <taxon>Pacificibacter</taxon>
    </lineage>
</organism>
<dbReference type="AlphaFoldDB" id="A0A1Y5TTI7"/>
<sequence length="98" mass="10815">MEKITSEWLKERLGDDRGKKAALAEALGLTNDKISKMISGIRKPQAEEIPTIHAFFGETASDVDPELAAVWRQLEPSERTFLLNAAKAQIAAKDPLPE</sequence>
<evidence type="ECO:0000313" key="2">
    <source>
        <dbReference type="EMBL" id="SLN71864.1"/>
    </source>
</evidence>
<dbReference type="InterPro" id="IPR001387">
    <property type="entry name" value="Cro/C1-type_HTH"/>
</dbReference>
<dbReference type="EMBL" id="FWFW01000032">
    <property type="protein sequence ID" value="SLN71864.1"/>
    <property type="molecule type" value="Genomic_DNA"/>
</dbReference>
<evidence type="ECO:0000313" key="3">
    <source>
        <dbReference type="Proteomes" id="UP000193307"/>
    </source>
</evidence>
<dbReference type="CDD" id="cd00093">
    <property type="entry name" value="HTH_XRE"/>
    <property type="match status" value="1"/>
</dbReference>
<accession>A0A1Y5TTI7</accession>
<name>A0A1Y5TTI7_9RHOB</name>
<keyword evidence="3" id="KW-1185">Reference proteome</keyword>
<dbReference type="GO" id="GO:0003677">
    <property type="term" value="F:DNA binding"/>
    <property type="evidence" value="ECO:0007669"/>
    <property type="project" value="InterPro"/>
</dbReference>
<dbReference type="InterPro" id="IPR010982">
    <property type="entry name" value="Lambda_DNA-bd_dom_sf"/>
</dbReference>
<feature type="domain" description="HTH cro/C1-type" evidence="1">
    <location>
        <begin position="21"/>
        <end position="63"/>
    </location>
</feature>
<proteinExistence type="predicted"/>
<dbReference type="PROSITE" id="PS50943">
    <property type="entry name" value="HTH_CROC1"/>
    <property type="match status" value="1"/>
</dbReference>
<reference evidence="2 3" key="1">
    <citation type="submission" date="2017-03" db="EMBL/GenBank/DDBJ databases">
        <authorList>
            <person name="Afonso C.L."/>
            <person name="Miller P.J."/>
            <person name="Scott M.A."/>
            <person name="Spackman E."/>
            <person name="Goraichik I."/>
            <person name="Dimitrov K.M."/>
            <person name="Suarez D.L."/>
            <person name="Swayne D.E."/>
        </authorList>
    </citation>
    <scope>NUCLEOTIDE SEQUENCE [LARGE SCALE GENOMIC DNA]</scope>
    <source>
        <strain evidence="2 3">CECT 7971</strain>
    </source>
</reference>